<dbReference type="InterPro" id="IPR003313">
    <property type="entry name" value="AraC-bd"/>
</dbReference>
<organism evidence="5 6">
    <name type="scientific">Paenibacillus allorhizosphaerae</name>
    <dbReference type="NCBI Taxonomy" id="2849866"/>
    <lineage>
        <taxon>Bacteria</taxon>
        <taxon>Bacillati</taxon>
        <taxon>Bacillota</taxon>
        <taxon>Bacilli</taxon>
        <taxon>Bacillales</taxon>
        <taxon>Paenibacillaceae</taxon>
        <taxon>Paenibacillus</taxon>
    </lineage>
</organism>
<dbReference type="PANTHER" id="PTHR43280">
    <property type="entry name" value="ARAC-FAMILY TRANSCRIPTIONAL REGULATOR"/>
    <property type="match status" value="1"/>
</dbReference>
<dbReference type="SMART" id="SM00342">
    <property type="entry name" value="HTH_ARAC"/>
    <property type="match status" value="1"/>
</dbReference>
<dbReference type="PROSITE" id="PS01124">
    <property type="entry name" value="HTH_ARAC_FAMILY_2"/>
    <property type="match status" value="1"/>
</dbReference>
<evidence type="ECO:0000313" key="6">
    <source>
        <dbReference type="Proteomes" id="UP000730618"/>
    </source>
</evidence>
<dbReference type="PROSITE" id="PS00041">
    <property type="entry name" value="HTH_ARAC_FAMILY_1"/>
    <property type="match status" value="1"/>
</dbReference>
<evidence type="ECO:0000256" key="1">
    <source>
        <dbReference type="ARBA" id="ARBA00023015"/>
    </source>
</evidence>
<keyword evidence="6" id="KW-1185">Reference proteome</keyword>
<feature type="domain" description="HTH araC/xylS-type" evidence="4">
    <location>
        <begin position="187"/>
        <end position="285"/>
    </location>
</feature>
<evidence type="ECO:0000256" key="2">
    <source>
        <dbReference type="ARBA" id="ARBA00023125"/>
    </source>
</evidence>
<comment type="caution">
    <text evidence="5">The sequence shown here is derived from an EMBL/GenBank/DDBJ whole genome shotgun (WGS) entry which is preliminary data.</text>
</comment>
<evidence type="ECO:0000256" key="3">
    <source>
        <dbReference type="ARBA" id="ARBA00023163"/>
    </source>
</evidence>
<dbReference type="RefSeq" id="WP_218103242.1">
    <property type="nucleotide sequence ID" value="NZ_CAJVCE010000046.1"/>
</dbReference>
<protein>
    <submittedName>
        <fullName evidence="5">HTH-type transcriptional activator RhaS</fullName>
    </submittedName>
</protein>
<dbReference type="Proteomes" id="UP000730618">
    <property type="component" value="Unassembled WGS sequence"/>
</dbReference>
<dbReference type="Pfam" id="PF12833">
    <property type="entry name" value="HTH_18"/>
    <property type="match status" value="1"/>
</dbReference>
<accession>A0ABM8VUM9</accession>
<keyword evidence="1" id="KW-0805">Transcription regulation</keyword>
<gene>
    <name evidence="5" type="primary">rhaS_42</name>
    <name evidence="5" type="ORF">PAECIP111802_07124</name>
</gene>
<sequence>MSHFPRYLKGYSMKDNPFQFELMINRLKKGYPSHRQDYLEFSYVKSGTGWEMINGVKHRMKAGTFSFLLPYHIHELFTDPGSELILYNCRFSMELLMEQNQEELMNGMVNGNEGLPSFVQFEGKEKTRMDSQLEEMIEEYTGSELWRNSYLQVKLKELLIRFDRYRRKNGTTPNGKPASGKTAGAVWLIIHYINCNYQENLTLGGIAKKFSLSISRVSEIIKKATGQSYVHFLQDLRIRHACSLLVSTEMSVSEIAMEVGYGSYNTFSRIFRDTKGVSPTKYRKMKTLTSAYNRGGERQPGRNSNFQDHPILLGLPHSFIFAHFRA</sequence>
<proteinExistence type="predicted"/>
<dbReference type="EMBL" id="CAJVCE010000046">
    <property type="protein sequence ID" value="CAG7658679.1"/>
    <property type="molecule type" value="Genomic_DNA"/>
</dbReference>
<dbReference type="InterPro" id="IPR018060">
    <property type="entry name" value="HTH_AraC"/>
</dbReference>
<dbReference type="Pfam" id="PF02311">
    <property type="entry name" value="AraC_binding"/>
    <property type="match status" value="1"/>
</dbReference>
<evidence type="ECO:0000259" key="4">
    <source>
        <dbReference type="PROSITE" id="PS01124"/>
    </source>
</evidence>
<evidence type="ECO:0000313" key="5">
    <source>
        <dbReference type="EMBL" id="CAG7658679.1"/>
    </source>
</evidence>
<name>A0ABM8VUM9_9BACL</name>
<dbReference type="InterPro" id="IPR018062">
    <property type="entry name" value="HTH_AraC-typ_CS"/>
</dbReference>
<keyword evidence="2" id="KW-0238">DNA-binding</keyword>
<reference evidence="5 6" key="1">
    <citation type="submission" date="2021-06" db="EMBL/GenBank/DDBJ databases">
        <authorList>
            <person name="Criscuolo A."/>
        </authorList>
    </citation>
    <scope>NUCLEOTIDE SEQUENCE [LARGE SCALE GENOMIC DNA]</scope>
    <source>
        <strain evidence="6">CIP 111802</strain>
    </source>
</reference>
<keyword evidence="3" id="KW-0804">Transcription</keyword>
<dbReference type="PANTHER" id="PTHR43280:SF28">
    <property type="entry name" value="HTH-TYPE TRANSCRIPTIONAL ACTIVATOR RHAS"/>
    <property type="match status" value="1"/>
</dbReference>